<evidence type="ECO:0000256" key="1">
    <source>
        <dbReference type="ARBA" id="ARBA00022603"/>
    </source>
</evidence>
<dbReference type="OrthoDB" id="9800643at2"/>
<feature type="domain" description="Methyltransferase small" evidence="6">
    <location>
        <begin position="108"/>
        <end position="199"/>
    </location>
</feature>
<dbReference type="HAMAP" id="MF_02126">
    <property type="entry name" value="RF_methyltr_PrmC"/>
    <property type="match status" value="1"/>
</dbReference>
<feature type="binding site" evidence="5">
    <location>
        <begin position="195"/>
        <end position="198"/>
    </location>
    <ligand>
        <name>substrate</name>
    </ligand>
</feature>
<dbReference type="CDD" id="cd02440">
    <property type="entry name" value="AdoMet_MTases"/>
    <property type="match status" value="1"/>
</dbReference>
<dbReference type="Proteomes" id="UP000316429">
    <property type="component" value="Unassembled WGS sequence"/>
</dbReference>
<dbReference type="SUPFAM" id="SSF53335">
    <property type="entry name" value="S-adenosyl-L-methionine-dependent methyltransferases"/>
    <property type="match status" value="1"/>
</dbReference>
<dbReference type="Gene3D" id="3.40.50.150">
    <property type="entry name" value="Vaccinia Virus protein VP39"/>
    <property type="match status" value="1"/>
</dbReference>
<dbReference type="InterPro" id="IPR007848">
    <property type="entry name" value="Small_mtfrase_dom"/>
</dbReference>
<feature type="domain" description="Release factor glutamine methyltransferase N-terminal" evidence="7">
    <location>
        <begin position="11"/>
        <end position="80"/>
    </location>
</feature>
<evidence type="ECO:0000256" key="2">
    <source>
        <dbReference type="ARBA" id="ARBA00022679"/>
    </source>
</evidence>
<dbReference type="GO" id="GO:0102559">
    <property type="term" value="F:peptide chain release factor N(5)-glutamine methyltransferase activity"/>
    <property type="evidence" value="ECO:0007669"/>
    <property type="project" value="UniProtKB-EC"/>
</dbReference>
<dbReference type="InterPro" id="IPR050320">
    <property type="entry name" value="N5-glutamine_MTase"/>
</dbReference>
<dbReference type="GO" id="GO:0032259">
    <property type="term" value="P:methylation"/>
    <property type="evidence" value="ECO:0007669"/>
    <property type="project" value="UniProtKB-KW"/>
</dbReference>
<comment type="catalytic activity">
    <reaction evidence="4 5">
        <text>L-glutaminyl-[peptide chain release factor] + S-adenosyl-L-methionine = N(5)-methyl-L-glutaminyl-[peptide chain release factor] + S-adenosyl-L-homocysteine + H(+)</text>
        <dbReference type="Rhea" id="RHEA:42896"/>
        <dbReference type="Rhea" id="RHEA-COMP:10271"/>
        <dbReference type="Rhea" id="RHEA-COMP:10272"/>
        <dbReference type="ChEBI" id="CHEBI:15378"/>
        <dbReference type="ChEBI" id="CHEBI:30011"/>
        <dbReference type="ChEBI" id="CHEBI:57856"/>
        <dbReference type="ChEBI" id="CHEBI:59789"/>
        <dbReference type="ChEBI" id="CHEBI:61891"/>
        <dbReference type="EC" id="2.1.1.297"/>
    </reaction>
</comment>
<dbReference type="EMBL" id="VFYP01000002">
    <property type="protein sequence ID" value="TPP06917.1"/>
    <property type="molecule type" value="Genomic_DNA"/>
</dbReference>
<evidence type="ECO:0000256" key="5">
    <source>
        <dbReference type="HAMAP-Rule" id="MF_02126"/>
    </source>
</evidence>
<dbReference type="InterPro" id="IPR002052">
    <property type="entry name" value="DNA_methylase_N6_adenine_CS"/>
</dbReference>
<comment type="caution">
    <text evidence="8">The sequence shown here is derived from an EMBL/GenBank/DDBJ whole genome shotgun (WGS) entry which is preliminary data.</text>
</comment>
<dbReference type="Gene3D" id="1.10.8.10">
    <property type="entry name" value="DNA helicase RuvA subunit, C-terminal domain"/>
    <property type="match status" value="1"/>
</dbReference>
<dbReference type="InterPro" id="IPR040758">
    <property type="entry name" value="PrmC_N"/>
</dbReference>
<dbReference type="PROSITE" id="PS00092">
    <property type="entry name" value="N6_MTASE"/>
    <property type="match status" value="1"/>
</dbReference>
<evidence type="ECO:0000259" key="6">
    <source>
        <dbReference type="Pfam" id="PF05175"/>
    </source>
</evidence>
<feature type="binding site" evidence="5">
    <location>
        <begin position="129"/>
        <end position="133"/>
    </location>
    <ligand>
        <name>S-adenosyl-L-methionine</name>
        <dbReference type="ChEBI" id="CHEBI:59789"/>
    </ligand>
</feature>
<dbReference type="InterPro" id="IPR019874">
    <property type="entry name" value="RF_methyltr_PrmC"/>
</dbReference>
<evidence type="ECO:0000313" key="9">
    <source>
        <dbReference type="Proteomes" id="UP000316429"/>
    </source>
</evidence>
<dbReference type="PANTHER" id="PTHR18895:SF74">
    <property type="entry name" value="MTRF1L RELEASE FACTOR GLUTAMINE METHYLTRANSFERASE"/>
    <property type="match status" value="1"/>
</dbReference>
<organism evidence="8 9">
    <name type="scientific">Rhizobium glycinendophyticum</name>
    <dbReference type="NCBI Taxonomy" id="2589807"/>
    <lineage>
        <taxon>Bacteria</taxon>
        <taxon>Pseudomonadati</taxon>
        <taxon>Pseudomonadota</taxon>
        <taxon>Alphaproteobacteria</taxon>
        <taxon>Hyphomicrobiales</taxon>
        <taxon>Rhizobiaceae</taxon>
        <taxon>Rhizobium/Agrobacterium group</taxon>
        <taxon>Rhizobium</taxon>
    </lineage>
</organism>
<dbReference type="AlphaFoldDB" id="A0A504U0A5"/>
<dbReference type="GO" id="GO:0003676">
    <property type="term" value="F:nucleic acid binding"/>
    <property type="evidence" value="ECO:0007669"/>
    <property type="project" value="InterPro"/>
</dbReference>
<keyword evidence="9" id="KW-1185">Reference proteome</keyword>
<dbReference type="NCBIfam" id="TIGR03534">
    <property type="entry name" value="RF_mod_PrmC"/>
    <property type="match status" value="1"/>
</dbReference>
<name>A0A504U0A5_9HYPH</name>
<keyword evidence="3 5" id="KW-0949">S-adenosyl-L-methionine</keyword>
<feature type="binding site" evidence="5">
    <location>
        <position position="152"/>
    </location>
    <ligand>
        <name>S-adenosyl-L-methionine</name>
        <dbReference type="ChEBI" id="CHEBI:59789"/>
    </ligand>
</feature>
<comment type="similarity">
    <text evidence="5">Belongs to the protein N5-glutamine methyltransferase family. PrmC subfamily.</text>
</comment>
<evidence type="ECO:0000256" key="3">
    <source>
        <dbReference type="ARBA" id="ARBA00022691"/>
    </source>
</evidence>
<keyword evidence="2 5" id="KW-0808">Transferase</keyword>
<evidence type="ECO:0000259" key="7">
    <source>
        <dbReference type="Pfam" id="PF17827"/>
    </source>
</evidence>
<gene>
    <name evidence="5 8" type="primary">prmC</name>
    <name evidence="8" type="ORF">FJQ55_14705</name>
</gene>
<evidence type="ECO:0000313" key="8">
    <source>
        <dbReference type="EMBL" id="TPP06917.1"/>
    </source>
</evidence>
<dbReference type="RefSeq" id="WP_140829321.1">
    <property type="nucleotide sequence ID" value="NZ_VFYP01000002.1"/>
</dbReference>
<dbReference type="InterPro" id="IPR004556">
    <property type="entry name" value="HemK-like"/>
</dbReference>
<feature type="binding site" evidence="5">
    <location>
        <position position="195"/>
    </location>
    <ligand>
        <name>S-adenosyl-L-methionine</name>
        <dbReference type="ChEBI" id="CHEBI:59789"/>
    </ligand>
</feature>
<dbReference type="NCBIfam" id="TIGR00536">
    <property type="entry name" value="hemK_fam"/>
    <property type="match status" value="1"/>
</dbReference>
<dbReference type="Pfam" id="PF17827">
    <property type="entry name" value="PrmC_N"/>
    <property type="match status" value="1"/>
</dbReference>
<comment type="function">
    <text evidence="5">Methylates the class 1 translation termination release factors RF1/PrfA and RF2/PrfB on the glutamine residue of the universally conserved GGQ motif.</text>
</comment>
<accession>A0A504U0A5</accession>
<dbReference type="EC" id="2.1.1.297" evidence="5"/>
<sequence length="291" mass="31397">MSEKRATARALIHDARRRFEEAGLADADQDSRILVMELLGLSHTDLVLDGDRRLAEEAVARVEDAVLRRLAREPVYRILGSREFYGLDLKLSPGTLEPRPDTEVLVDALLPHLRHRIALQGTAEIVDLGTGTGAIALALLAQCPEARAVGVDISEDALATATANAAALGLVDRFSTRAGPWFAQTPESFDIIVSNPPYIRTAVMEGLEPEVANHDPVAALDGGEDGLEAYKAIAAEADAHLNSGGVIGLEIGFDQQDGVQQVFEQAGFLRLEAHRDLGGRDRVLIFGRKQD</sequence>
<protein>
    <recommendedName>
        <fullName evidence="5">Release factor glutamine methyltransferase</fullName>
        <shortName evidence="5">RF MTase</shortName>
        <ecNumber evidence="5">2.1.1.297</ecNumber>
    </recommendedName>
    <alternativeName>
        <fullName evidence="5">N5-glutamine methyltransferase PrmC</fullName>
    </alternativeName>
    <alternativeName>
        <fullName evidence="5">Protein-(glutamine-N5) MTase PrmC</fullName>
    </alternativeName>
    <alternativeName>
        <fullName evidence="5">Protein-glutamine N-methyltransferase PrmC</fullName>
    </alternativeName>
</protein>
<proteinExistence type="inferred from homology"/>
<dbReference type="Pfam" id="PF05175">
    <property type="entry name" value="MTS"/>
    <property type="match status" value="1"/>
</dbReference>
<keyword evidence="1 5" id="KW-0489">Methyltransferase</keyword>
<dbReference type="InterPro" id="IPR029063">
    <property type="entry name" value="SAM-dependent_MTases_sf"/>
</dbReference>
<reference evidence="8 9" key="1">
    <citation type="submission" date="2019-06" db="EMBL/GenBank/DDBJ databases">
        <title>Rhizobium sp. CL12 isolated from roots of soybean.</title>
        <authorList>
            <person name="Wang C."/>
        </authorList>
    </citation>
    <scope>NUCLEOTIDE SEQUENCE [LARGE SCALE GENOMIC DNA]</scope>
    <source>
        <strain evidence="8 9">CL12</strain>
    </source>
</reference>
<evidence type="ECO:0000256" key="4">
    <source>
        <dbReference type="ARBA" id="ARBA00048391"/>
    </source>
</evidence>
<dbReference type="PANTHER" id="PTHR18895">
    <property type="entry name" value="HEMK METHYLTRANSFERASE"/>
    <property type="match status" value="1"/>
</dbReference>
<feature type="binding site" evidence="5">
    <location>
        <position position="181"/>
    </location>
    <ligand>
        <name>S-adenosyl-L-methionine</name>
        <dbReference type="ChEBI" id="CHEBI:59789"/>
    </ligand>
</feature>